<evidence type="ECO:0000256" key="5">
    <source>
        <dbReference type="ARBA" id="ARBA00022801"/>
    </source>
</evidence>
<dbReference type="Pfam" id="PF12357">
    <property type="entry name" value="PLD_C"/>
    <property type="match status" value="1"/>
</dbReference>
<dbReference type="EMBL" id="BKCP01005516">
    <property type="protein sequence ID" value="GER38696.1"/>
    <property type="molecule type" value="Genomic_DNA"/>
</dbReference>
<dbReference type="InterPro" id="IPR001736">
    <property type="entry name" value="PLipase_D/transphosphatidylase"/>
</dbReference>
<protein>
    <recommendedName>
        <fullName evidence="2">phospholipase D</fullName>
        <ecNumber evidence="2">3.1.4.4</ecNumber>
    </recommendedName>
</protein>
<organism evidence="10 11">
    <name type="scientific">Striga asiatica</name>
    <name type="common">Asiatic witchweed</name>
    <name type="synonym">Buchnera asiatica</name>
    <dbReference type="NCBI Taxonomy" id="4170"/>
    <lineage>
        <taxon>Eukaryota</taxon>
        <taxon>Viridiplantae</taxon>
        <taxon>Streptophyta</taxon>
        <taxon>Embryophyta</taxon>
        <taxon>Tracheophyta</taxon>
        <taxon>Spermatophyta</taxon>
        <taxon>Magnoliopsida</taxon>
        <taxon>eudicotyledons</taxon>
        <taxon>Gunneridae</taxon>
        <taxon>Pentapetalae</taxon>
        <taxon>asterids</taxon>
        <taxon>lamiids</taxon>
        <taxon>Lamiales</taxon>
        <taxon>Orobanchaceae</taxon>
        <taxon>Buchnereae</taxon>
        <taxon>Striga</taxon>
    </lineage>
</organism>
<gene>
    <name evidence="10" type="ORF">STAS_15216</name>
</gene>
<dbReference type="InterPro" id="IPR015679">
    <property type="entry name" value="PLipase_D_fam"/>
</dbReference>
<name>A0A5A7Q1E9_STRAF</name>
<evidence type="ECO:0000256" key="1">
    <source>
        <dbReference type="ARBA" id="ARBA00000798"/>
    </source>
</evidence>
<dbReference type="Gene3D" id="3.30.870.10">
    <property type="entry name" value="Endonuclease Chain A"/>
    <property type="match status" value="1"/>
</dbReference>
<keyword evidence="8" id="KW-0443">Lipid metabolism</keyword>
<keyword evidence="6" id="KW-0106">Calcium</keyword>
<keyword evidence="11" id="KW-1185">Reference proteome</keyword>
<keyword evidence="7" id="KW-0442">Lipid degradation</keyword>
<dbReference type="GO" id="GO:0004630">
    <property type="term" value="F:phospholipase D activity"/>
    <property type="evidence" value="ECO:0007669"/>
    <property type="project" value="UniProtKB-EC"/>
</dbReference>
<evidence type="ECO:0000256" key="8">
    <source>
        <dbReference type="ARBA" id="ARBA00023098"/>
    </source>
</evidence>
<evidence type="ECO:0000256" key="3">
    <source>
        <dbReference type="ARBA" id="ARBA00022723"/>
    </source>
</evidence>
<comment type="caution">
    <text evidence="10">The sequence shown here is derived from an EMBL/GenBank/DDBJ whole genome shotgun (WGS) entry which is preliminary data.</text>
</comment>
<sequence>MAMHSSPHQHVYPLLSALFTTSTYLPSSQCTLHHININTIFSVHTPLVRVHQQISKLRIGLDASHVMRSGESVAARLERPDISKEVQLYSDYHSSASEKFKRFMIYVHSKAMIVDDAYILLGSANINQRSMAGDRDTEIAMGAYQPHHTWPKENKHPHGQIYGYRMSLWAEHVGAIKNCFENPENMECLRYVNHVAEDNWKRYTNQSFAPLQGHILKYPLEIDVDGNLKGYSVI</sequence>
<feature type="domain" description="PLD phosphodiesterase" evidence="9">
    <location>
        <begin position="103"/>
        <end position="130"/>
    </location>
</feature>
<dbReference type="GO" id="GO:0046872">
    <property type="term" value="F:metal ion binding"/>
    <property type="evidence" value="ECO:0007669"/>
    <property type="project" value="UniProtKB-KW"/>
</dbReference>
<dbReference type="SMART" id="SM00155">
    <property type="entry name" value="PLDc"/>
    <property type="match status" value="1"/>
</dbReference>
<evidence type="ECO:0000313" key="11">
    <source>
        <dbReference type="Proteomes" id="UP000325081"/>
    </source>
</evidence>
<dbReference type="GO" id="GO:0009395">
    <property type="term" value="P:phospholipid catabolic process"/>
    <property type="evidence" value="ECO:0007669"/>
    <property type="project" value="TreeGrafter"/>
</dbReference>
<dbReference type="OrthoDB" id="14911at2759"/>
<evidence type="ECO:0000256" key="4">
    <source>
        <dbReference type="ARBA" id="ARBA00022737"/>
    </source>
</evidence>
<proteinExistence type="predicted"/>
<reference evidence="11" key="1">
    <citation type="journal article" date="2019" name="Curr. Biol.">
        <title>Genome Sequence of Striga asiatica Provides Insight into the Evolution of Plant Parasitism.</title>
        <authorList>
            <person name="Yoshida S."/>
            <person name="Kim S."/>
            <person name="Wafula E.K."/>
            <person name="Tanskanen J."/>
            <person name="Kim Y.M."/>
            <person name="Honaas L."/>
            <person name="Yang Z."/>
            <person name="Spallek T."/>
            <person name="Conn C.E."/>
            <person name="Ichihashi Y."/>
            <person name="Cheong K."/>
            <person name="Cui S."/>
            <person name="Der J.P."/>
            <person name="Gundlach H."/>
            <person name="Jiao Y."/>
            <person name="Hori C."/>
            <person name="Ishida J.K."/>
            <person name="Kasahara H."/>
            <person name="Kiba T."/>
            <person name="Kim M.S."/>
            <person name="Koo N."/>
            <person name="Laohavisit A."/>
            <person name="Lee Y.H."/>
            <person name="Lumba S."/>
            <person name="McCourt P."/>
            <person name="Mortimer J.C."/>
            <person name="Mutuku J.M."/>
            <person name="Nomura T."/>
            <person name="Sasaki-Sekimoto Y."/>
            <person name="Seto Y."/>
            <person name="Wang Y."/>
            <person name="Wakatake T."/>
            <person name="Sakakibara H."/>
            <person name="Demura T."/>
            <person name="Yamaguchi S."/>
            <person name="Yoneyama K."/>
            <person name="Manabe R.I."/>
            <person name="Nelson D.C."/>
            <person name="Schulman A.H."/>
            <person name="Timko M.P."/>
            <person name="dePamphilis C.W."/>
            <person name="Choi D."/>
            <person name="Shirasu K."/>
        </authorList>
    </citation>
    <scope>NUCLEOTIDE SEQUENCE [LARGE SCALE GENOMIC DNA]</scope>
    <source>
        <strain evidence="11">cv. UVA1</strain>
    </source>
</reference>
<dbReference type="InterPro" id="IPR024632">
    <property type="entry name" value="PLipase_D_C"/>
</dbReference>
<evidence type="ECO:0000256" key="6">
    <source>
        <dbReference type="ARBA" id="ARBA00022837"/>
    </source>
</evidence>
<evidence type="ECO:0000256" key="2">
    <source>
        <dbReference type="ARBA" id="ARBA00012027"/>
    </source>
</evidence>
<comment type="catalytic activity">
    <reaction evidence="1">
        <text>a 1,2-diacyl-sn-glycero-3-phosphocholine + H2O = a 1,2-diacyl-sn-glycero-3-phosphate + choline + H(+)</text>
        <dbReference type="Rhea" id="RHEA:14445"/>
        <dbReference type="ChEBI" id="CHEBI:15354"/>
        <dbReference type="ChEBI" id="CHEBI:15377"/>
        <dbReference type="ChEBI" id="CHEBI:15378"/>
        <dbReference type="ChEBI" id="CHEBI:57643"/>
        <dbReference type="ChEBI" id="CHEBI:58608"/>
        <dbReference type="EC" id="3.1.4.4"/>
    </reaction>
</comment>
<evidence type="ECO:0000313" key="10">
    <source>
        <dbReference type="EMBL" id="GER38696.1"/>
    </source>
</evidence>
<dbReference type="PANTHER" id="PTHR18896">
    <property type="entry name" value="PHOSPHOLIPASE D"/>
    <property type="match status" value="1"/>
</dbReference>
<accession>A0A5A7Q1E9</accession>
<keyword evidence="5" id="KW-0378">Hydrolase</keyword>
<dbReference type="PANTHER" id="PTHR18896:SF60">
    <property type="entry name" value="PHOSPHOLIPASE D"/>
    <property type="match status" value="1"/>
</dbReference>
<keyword evidence="3" id="KW-0479">Metal-binding</keyword>
<dbReference type="EC" id="3.1.4.4" evidence="2"/>
<dbReference type="AlphaFoldDB" id="A0A5A7Q1E9"/>
<evidence type="ECO:0000259" key="9">
    <source>
        <dbReference type="PROSITE" id="PS50035"/>
    </source>
</evidence>
<dbReference type="GO" id="GO:0005886">
    <property type="term" value="C:plasma membrane"/>
    <property type="evidence" value="ECO:0007669"/>
    <property type="project" value="TreeGrafter"/>
</dbReference>
<dbReference type="Pfam" id="PF00614">
    <property type="entry name" value="PLDc"/>
    <property type="match status" value="1"/>
</dbReference>
<dbReference type="Proteomes" id="UP000325081">
    <property type="component" value="Unassembled WGS sequence"/>
</dbReference>
<evidence type="ECO:0000256" key="7">
    <source>
        <dbReference type="ARBA" id="ARBA00022963"/>
    </source>
</evidence>
<keyword evidence="4" id="KW-0677">Repeat</keyword>
<dbReference type="SUPFAM" id="SSF56024">
    <property type="entry name" value="Phospholipase D/nuclease"/>
    <property type="match status" value="1"/>
</dbReference>
<dbReference type="PROSITE" id="PS50035">
    <property type="entry name" value="PLD"/>
    <property type="match status" value="1"/>
</dbReference>